<dbReference type="HOGENOM" id="CLU_009600_0_1_6"/>
<dbReference type="RefSeq" id="WP_008736724.1">
    <property type="nucleotide sequence ID" value="NZ_CP004387.1"/>
</dbReference>
<dbReference type="Gene3D" id="3.90.1300.10">
    <property type="entry name" value="Amidase signature (AS) domain"/>
    <property type="match status" value="1"/>
</dbReference>
<dbReference type="STRING" id="391936.S7S_12170"/>
<keyword evidence="4" id="KW-1185">Reference proteome</keyword>
<dbReference type="NCBIfam" id="NF006043">
    <property type="entry name" value="PRK08186.1"/>
    <property type="match status" value="1"/>
</dbReference>
<evidence type="ECO:0000259" key="1">
    <source>
        <dbReference type="Pfam" id="PF01425"/>
    </source>
</evidence>
<feature type="domain" description="Amidase" evidence="1">
    <location>
        <begin position="22"/>
        <end position="434"/>
    </location>
</feature>
<reference evidence="3 4" key="1">
    <citation type="journal article" date="2012" name="J. Bacteriol.">
        <title>Genome sequence of an alkane-degrading bacterium, Alcanivorax pacificus type strain W11-5, isolated from deep sea sediment.</title>
        <authorList>
            <person name="Lai Q."/>
            <person name="Shao Z."/>
        </authorList>
    </citation>
    <scope>NUCLEOTIDE SEQUENCE [LARGE SCALE GENOMIC DNA]</scope>
    <source>
        <strain evidence="3 4">W11-5</strain>
    </source>
</reference>
<evidence type="ECO:0000313" key="4">
    <source>
        <dbReference type="Proteomes" id="UP000006764"/>
    </source>
</evidence>
<accession>A0A0B4XP03</accession>
<dbReference type="OrthoDB" id="8872210at2"/>
<dbReference type="EMBL" id="CP004387">
    <property type="protein sequence ID" value="AJD48846.1"/>
    <property type="molecule type" value="Genomic_DNA"/>
</dbReference>
<name>A0A0B4XP03_9GAMM</name>
<dbReference type="Pfam" id="PF21986">
    <property type="entry name" value="AH_C"/>
    <property type="match status" value="1"/>
</dbReference>
<dbReference type="GO" id="GO:0016787">
    <property type="term" value="F:hydrolase activity"/>
    <property type="evidence" value="ECO:0007669"/>
    <property type="project" value="UniProtKB-KW"/>
</dbReference>
<proteinExistence type="predicted"/>
<feature type="domain" description="Allophanate hydrolase C-terminal" evidence="2">
    <location>
        <begin position="468"/>
        <end position="590"/>
    </location>
</feature>
<sequence length="592" mass="62261">MDLSIAALHAAYRDGVLTPADLVTQLRARIQAHAAHNAWVTVLDDEALAPLLARLAGHSPDTLPLYGVPFAIKDNIDLAGVPTTAGCEAFASTPGTSATVVARLIQAGAVPLGKTTLDQFATGLVGTRSPWGACRNAFDPAYISGGSSAGSAVAVALGEVTFSLGTDTAGSGRVPAAFNNLIGVKPTRGRWSTHGIVPACRSLDCPSLFALNPDDARCIMAVLDGVDCKDPFSRAGPPVSGPLTGYRLGVPLPAQRRFFGDAPQHYARLFDDTVARFAALGAELVEIDFAPFAETASLLYDGPWLAERYHAIRTLMTRQPDALLPVTREIIERGALPSAVDTFDAMYRLQSLRAQAQRVMRDVDVMLVPSAGAHFRIDAVQAAPVQRNTELGYYTNFVNLLDMAAMAVPAAFTDDGLPFGVTLIGPAFSDEYLLALAHQWLAQADLPCGATGRHWQAGPVPSPPGRIPLLVCGAHLSGLPLNTQLTERGAFLLESTHTAPCYRLYALAGGPPLRPGMARVSDGGAAIEVEIWSVPEAALGSFVAGIPAPLGIGKVALADGRRVSGFICEPQGLETATDITAFGGWRSYLASL</sequence>
<dbReference type="Proteomes" id="UP000006764">
    <property type="component" value="Chromosome"/>
</dbReference>
<protein>
    <submittedName>
        <fullName evidence="3">Allophanate hydrolase</fullName>
    </submittedName>
</protein>
<dbReference type="SUPFAM" id="SSF75304">
    <property type="entry name" value="Amidase signature (AS) enzymes"/>
    <property type="match status" value="1"/>
</dbReference>
<dbReference type="InterPro" id="IPR014085">
    <property type="entry name" value="Allophanate_hydrolase"/>
</dbReference>
<organism evidence="3 4">
    <name type="scientific">Isoalcanivorax pacificus W11-5</name>
    <dbReference type="NCBI Taxonomy" id="391936"/>
    <lineage>
        <taxon>Bacteria</taxon>
        <taxon>Pseudomonadati</taxon>
        <taxon>Pseudomonadota</taxon>
        <taxon>Gammaproteobacteria</taxon>
        <taxon>Oceanospirillales</taxon>
        <taxon>Alcanivoracaceae</taxon>
        <taxon>Isoalcanivorax</taxon>
    </lineage>
</organism>
<dbReference type="PANTHER" id="PTHR11895:SF169">
    <property type="entry name" value="GLUTAMYL-TRNA(GLN) AMIDOTRANSFERASE"/>
    <property type="match status" value="1"/>
</dbReference>
<dbReference type="PANTHER" id="PTHR11895">
    <property type="entry name" value="TRANSAMIDASE"/>
    <property type="match status" value="1"/>
</dbReference>
<evidence type="ECO:0000313" key="3">
    <source>
        <dbReference type="EMBL" id="AJD48846.1"/>
    </source>
</evidence>
<dbReference type="AlphaFoldDB" id="A0A0B4XP03"/>
<dbReference type="InterPro" id="IPR000120">
    <property type="entry name" value="Amidase"/>
</dbReference>
<dbReference type="KEGG" id="apac:S7S_12170"/>
<gene>
    <name evidence="3" type="ORF">S7S_12170</name>
</gene>
<dbReference type="Pfam" id="PF01425">
    <property type="entry name" value="Amidase"/>
    <property type="match status" value="1"/>
</dbReference>
<dbReference type="InterPro" id="IPR036928">
    <property type="entry name" value="AS_sf"/>
</dbReference>
<dbReference type="InterPro" id="IPR053844">
    <property type="entry name" value="AH_C"/>
</dbReference>
<dbReference type="NCBIfam" id="TIGR02713">
    <property type="entry name" value="allophanate_hyd"/>
    <property type="match status" value="1"/>
</dbReference>
<dbReference type="Gene3D" id="3.10.490.10">
    <property type="entry name" value="Gamma-glutamyl cyclotransferase-like"/>
    <property type="match status" value="1"/>
</dbReference>
<dbReference type="InterPro" id="IPR023631">
    <property type="entry name" value="Amidase_dom"/>
</dbReference>
<evidence type="ECO:0000259" key="2">
    <source>
        <dbReference type="Pfam" id="PF21986"/>
    </source>
</evidence>
<keyword evidence="3" id="KW-0378">Hydrolase</keyword>
<dbReference type="Gene3D" id="1.20.58.1700">
    <property type="match status" value="1"/>
</dbReference>